<dbReference type="NCBIfam" id="TIGR01697">
    <property type="entry name" value="PNPH-PUNA-XAPA"/>
    <property type="match status" value="1"/>
</dbReference>
<gene>
    <name evidence="9" type="ORF">MNBD_NITROSPINAE04-895</name>
</gene>
<dbReference type="GO" id="GO:0004731">
    <property type="term" value="F:purine-nucleoside phosphorylase activity"/>
    <property type="evidence" value="ECO:0007669"/>
    <property type="project" value="UniProtKB-EC"/>
</dbReference>
<evidence type="ECO:0000313" key="9">
    <source>
        <dbReference type="EMBL" id="VAX19750.1"/>
    </source>
</evidence>
<comment type="similarity">
    <text evidence="2">Belongs to the PNP/MTAP phosphorylase family.</text>
</comment>
<dbReference type="EMBL" id="UOGA01000163">
    <property type="protein sequence ID" value="VAX19750.1"/>
    <property type="molecule type" value="Genomic_DNA"/>
</dbReference>
<feature type="compositionally biased region" description="Basic residues" evidence="7">
    <location>
        <begin position="85"/>
        <end position="108"/>
    </location>
</feature>
<accession>A0A3B1CAF0</accession>
<dbReference type="PANTHER" id="PTHR11904:SF9">
    <property type="entry name" value="PURINE NUCLEOSIDE PHOSPHORYLASE-RELATED"/>
    <property type="match status" value="1"/>
</dbReference>
<dbReference type="EC" id="2.4.2.1" evidence="3"/>
<keyword evidence="4 9" id="KW-0328">Glycosyltransferase</keyword>
<feature type="region of interest" description="Disordered" evidence="7">
    <location>
        <begin position="1"/>
        <end position="153"/>
    </location>
</feature>
<dbReference type="GO" id="GO:0009116">
    <property type="term" value="P:nucleoside metabolic process"/>
    <property type="evidence" value="ECO:0007669"/>
    <property type="project" value="InterPro"/>
</dbReference>
<comment type="pathway">
    <text evidence="1">Purine metabolism; purine nucleoside salvage.</text>
</comment>
<dbReference type="AlphaFoldDB" id="A0A3B1CAF0"/>
<evidence type="ECO:0000256" key="1">
    <source>
        <dbReference type="ARBA" id="ARBA00005058"/>
    </source>
</evidence>
<reference evidence="9" key="1">
    <citation type="submission" date="2018-06" db="EMBL/GenBank/DDBJ databases">
        <authorList>
            <person name="Zhirakovskaya E."/>
        </authorList>
    </citation>
    <scope>NUCLEOTIDE SEQUENCE</scope>
</reference>
<feature type="compositionally biased region" description="Basic and acidic residues" evidence="7">
    <location>
        <begin position="14"/>
        <end position="30"/>
    </location>
</feature>
<organism evidence="9">
    <name type="scientific">hydrothermal vent metagenome</name>
    <dbReference type="NCBI Taxonomy" id="652676"/>
    <lineage>
        <taxon>unclassified sequences</taxon>
        <taxon>metagenomes</taxon>
        <taxon>ecological metagenomes</taxon>
    </lineage>
</organism>
<keyword evidence="5 9" id="KW-0808">Transferase</keyword>
<dbReference type="Gene3D" id="3.40.50.1580">
    <property type="entry name" value="Nucleoside phosphorylase domain"/>
    <property type="match status" value="1"/>
</dbReference>
<name>A0A3B1CAF0_9ZZZZ</name>
<dbReference type="InterPro" id="IPR035994">
    <property type="entry name" value="Nucleoside_phosphorylase_sf"/>
</dbReference>
<dbReference type="PANTHER" id="PTHR11904">
    <property type="entry name" value="METHYLTHIOADENOSINE/PURINE NUCLEOSIDE PHOSPHORYLASE"/>
    <property type="match status" value="1"/>
</dbReference>
<evidence type="ECO:0000256" key="2">
    <source>
        <dbReference type="ARBA" id="ARBA00006751"/>
    </source>
</evidence>
<dbReference type="UniPathway" id="UPA00606"/>
<dbReference type="Pfam" id="PF01048">
    <property type="entry name" value="PNP_UDP_1"/>
    <property type="match status" value="1"/>
</dbReference>
<dbReference type="InterPro" id="IPR000845">
    <property type="entry name" value="Nucleoside_phosphorylase_d"/>
</dbReference>
<proteinExistence type="inferred from homology"/>
<dbReference type="CDD" id="cd09009">
    <property type="entry name" value="PNP-EcPNPII_like"/>
    <property type="match status" value="1"/>
</dbReference>
<evidence type="ECO:0000259" key="8">
    <source>
        <dbReference type="Pfam" id="PF01048"/>
    </source>
</evidence>
<evidence type="ECO:0000256" key="3">
    <source>
        <dbReference type="ARBA" id="ARBA00011886"/>
    </source>
</evidence>
<feature type="domain" description="Nucleoside phosphorylase" evidence="8">
    <location>
        <begin position="201"/>
        <end position="446"/>
    </location>
</feature>
<sequence length="448" mass="48899">MKERRTYLKGNKHKVTDKELPESEVSDRIATRRAKREAQRSTVRSAALRRKTDEESAPSKKKAPAAKKKKSAKLSMAKPSAKKPTAAKKPAKKKTATAKSKARPAKAKKPTEEYELRSQPDGTLRRVKIEDKASKPKITRRRSSGKDTGPGPAIVDLASVGAGLWNRERVETTEPEIAGSMPGEVDDSVKFLKRKIAKKPKVAVILGSGHSEVAELVDEKRIEFSDIPGFSVPKASGHPGYISFGSFEGTSVLFSAGRSHYYETGSMKETGHAVRTFLAMGVERLILTTSAGAINPSYKEGNIMFVEDHINLMGDNPLFGLDPQAEPSIFLDVSNVYDKKTLELSDRICRRARLRPQSGVLAAVRGPVYETPAELNWLKSIGADAVCMSLVPEALEAARYGVPVTGIAVITNAVSPKRKKPLSHQDVATAGERYAARLKRLISYLLAT</sequence>
<evidence type="ECO:0000256" key="4">
    <source>
        <dbReference type="ARBA" id="ARBA00022676"/>
    </source>
</evidence>
<dbReference type="SUPFAM" id="SSF53167">
    <property type="entry name" value="Purine and uridine phosphorylases"/>
    <property type="match status" value="1"/>
</dbReference>
<evidence type="ECO:0000256" key="6">
    <source>
        <dbReference type="ARBA" id="ARBA00031036"/>
    </source>
</evidence>
<dbReference type="GO" id="GO:0005737">
    <property type="term" value="C:cytoplasm"/>
    <property type="evidence" value="ECO:0007669"/>
    <property type="project" value="TreeGrafter"/>
</dbReference>
<dbReference type="NCBIfam" id="NF006054">
    <property type="entry name" value="PRK08202.1"/>
    <property type="match status" value="1"/>
</dbReference>
<feature type="compositionally biased region" description="Basic residues" evidence="7">
    <location>
        <begin position="59"/>
        <end position="72"/>
    </location>
</feature>
<evidence type="ECO:0000256" key="7">
    <source>
        <dbReference type="SAM" id="MobiDB-lite"/>
    </source>
</evidence>
<evidence type="ECO:0000256" key="5">
    <source>
        <dbReference type="ARBA" id="ARBA00022679"/>
    </source>
</evidence>
<dbReference type="InterPro" id="IPR011268">
    <property type="entry name" value="Purine_phosphorylase"/>
</dbReference>
<protein>
    <recommendedName>
        <fullName evidence="3">purine-nucleoside phosphorylase</fullName>
        <ecNumber evidence="3">2.4.2.1</ecNumber>
    </recommendedName>
    <alternativeName>
        <fullName evidence="6">Inosine-guanosine phosphorylase</fullName>
    </alternativeName>
</protein>
<feature type="compositionally biased region" description="Low complexity" evidence="7">
    <location>
        <begin position="73"/>
        <end position="84"/>
    </location>
</feature>
<feature type="compositionally biased region" description="Basic and acidic residues" evidence="7">
    <location>
        <begin position="109"/>
        <end position="134"/>
    </location>
</feature>